<sequence>MTKKPKKESQAEQSERFAKTVQDMIDAGELNPTEADKAMERVIKKIKTDSGQRE</sequence>
<evidence type="ECO:0000313" key="1">
    <source>
        <dbReference type="EMBL" id="MEW9920032.1"/>
    </source>
</evidence>
<reference evidence="1 2" key="1">
    <citation type="submission" date="2024-07" db="EMBL/GenBank/DDBJ databases">
        <title>Marimonas sp.nov., isolated from tidal-flat sediment.</title>
        <authorList>
            <person name="Jayan J.N."/>
            <person name="Lee S.S."/>
        </authorList>
    </citation>
    <scope>NUCLEOTIDE SEQUENCE [LARGE SCALE GENOMIC DNA]</scope>
    <source>
        <strain evidence="1 2">MJW-29</strain>
    </source>
</reference>
<dbReference type="RefSeq" id="WP_367877731.1">
    <property type="nucleotide sequence ID" value="NZ_JBFNXX010000006.1"/>
</dbReference>
<name>A0ABV3RM27_9RHOB</name>
<dbReference type="EMBL" id="JBFNXX010000006">
    <property type="protein sequence ID" value="MEW9920032.1"/>
    <property type="molecule type" value="Genomic_DNA"/>
</dbReference>
<organism evidence="1 2">
    <name type="scientific">Sulfitobacter sediminis</name>
    <dbReference type="NCBI Taxonomy" id="3234186"/>
    <lineage>
        <taxon>Bacteria</taxon>
        <taxon>Pseudomonadati</taxon>
        <taxon>Pseudomonadota</taxon>
        <taxon>Alphaproteobacteria</taxon>
        <taxon>Rhodobacterales</taxon>
        <taxon>Roseobacteraceae</taxon>
        <taxon>Sulfitobacter</taxon>
    </lineage>
</organism>
<proteinExistence type="predicted"/>
<evidence type="ECO:0008006" key="3">
    <source>
        <dbReference type="Google" id="ProtNLM"/>
    </source>
</evidence>
<evidence type="ECO:0000313" key="2">
    <source>
        <dbReference type="Proteomes" id="UP001556098"/>
    </source>
</evidence>
<dbReference type="Proteomes" id="UP001556098">
    <property type="component" value="Unassembled WGS sequence"/>
</dbReference>
<keyword evidence="2" id="KW-1185">Reference proteome</keyword>
<gene>
    <name evidence="1" type="ORF">AB2B41_10480</name>
</gene>
<accession>A0ABV3RM27</accession>
<comment type="caution">
    <text evidence="1">The sequence shown here is derived from an EMBL/GenBank/DDBJ whole genome shotgun (WGS) entry which is preliminary data.</text>
</comment>
<protein>
    <recommendedName>
        <fullName evidence="3">Antitoxin VbhA domain-containing protein</fullName>
    </recommendedName>
</protein>